<accession>A0A4R4W432</accession>
<organism evidence="2 3">
    <name type="scientific">Nonomuraea deserti</name>
    <dbReference type="NCBI Taxonomy" id="1848322"/>
    <lineage>
        <taxon>Bacteria</taxon>
        <taxon>Bacillati</taxon>
        <taxon>Actinomycetota</taxon>
        <taxon>Actinomycetes</taxon>
        <taxon>Streptosporangiales</taxon>
        <taxon>Streptosporangiaceae</taxon>
        <taxon>Nonomuraea</taxon>
    </lineage>
</organism>
<evidence type="ECO:0000313" key="3">
    <source>
        <dbReference type="Proteomes" id="UP000295258"/>
    </source>
</evidence>
<dbReference type="GO" id="GO:0006865">
    <property type="term" value="P:amino acid transport"/>
    <property type="evidence" value="ECO:0007669"/>
    <property type="project" value="InterPro"/>
</dbReference>
<dbReference type="PANTHER" id="PTHR47628">
    <property type="match status" value="1"/>
</dbReference>
<reference evidence="2 3" key="1">
    <citation type="submission" date="2019-03" db="EMBL/GenBank/DDBJ databases">
        <title>Draft genome sequences of novel Actinobacteria.</title>
        <authorList>
            <person name="Sahin N."/>
            <person name="Ay H."/>
            <person name="Saygin H."/>
        </authorList>
    </citation>
    <scope>NUCLEOTIDE SEQUENCE [LARGE SCALE GENOMIC DNA]</scope>
    <source>
        <strain evidence="2 3">KC310</strain>
    </source>
</reference>
<dbReference type="InterPro" id="IPR000709">
    <property type="entry name" value="Leu_Ile_Val-bd"/>
</dbReference>
<dbReference type="InterPro" id="IPR006311">
    <property type="entry name" value="TAT_signal"/>
</dbReference>
<dbReference type="PANTHER" id="PTHR47628:SF1">
    <property type="entry name" value="ALIPHATIC AMIDASE EXPRESSION-REGULATING PROTEIN"/>
    <property type="match status" value="1"/>
</dbReference>
<sequence>MTQQSLVSRRDFLQGSLAVSALAVASPVLAACGAESPGSSNTITVGAIADKTGAFATYGAPTIQGMNLAVEEINAAGGVLGKDIKLKFLDGKTDVAVWTSNARELLRDPSITTLMNGGASNQREAYRAMVTPAKKMLFYNHQYEGGLCDKNVFSTGIVPSQQVKPLVEHMIEQYGPKMYVLAADYNYGHIATDLTKKFAKAAGGQVIASEFFPLDVSDFGTTVAKIQRTRPDFIISHLVGNDHLNFHRQMASTGLNKTLWTGAPTFGLGNEQFKLGPADSQGILSALNYYEEIDTPESKDFVAKAKAKYPDVQYVNSEIATSYTAWMLWAAAVEKAGSTDLDKVTKVLEAGLTVKGPEGALTMDGKTHQLSHNISFAKVNGSGRFEIIKTIENLVAEPSCDLIANPNQHTQLVS</sequence>
<dbReference type="InterPro" id="IPR028082">
    <property type="entry name" value="Peripla_BP_I"/>
</dbReference>
<dbReference type="PRINTS" id="PR00337">
    <property type="entry name" value="LEUILEVALBP"/>
</dbReference>
<comment type="caution">
    <text evidence="2">The sequence shown here is derived from an EMBL/GenBank/DDBJ whole genome shotgun (WGS) entry which is preliminary data.</text>
</comment>
<dbReference type="SUPFAM" id="SSF53822">
    <property type="entry name" value="Periplasmic binding protein-like I"/>
    <property type="match status" value="1"/>
</dbReference>
<dbReference type="Proteomes" id="UP000295258">
    <property type="component" value="Unassembled WGS sequence"/>
</dbReference>
<dbReference type="Gene3D" id="3.40.50.2300">
    <property type="match status" value="2"/>
</dbReference>
<evidence type="ECO:0000256" key="1">
    <source>
        <dbReference type="SAM" id="SignalP"/>
    </source>
</evidence>
<dbReference type="Pfam" id="PF13433">
    <property type="entry name" value="Peripla_BP_5"/>
    <property type="match status" value="1"/>
</dbReference>
<keyword evidence="3" id="KW-1185">Reference proteome</keyword>
<evidence type="ECO:0000313" key="2">
    <source>
        <dbReference type="EMBL" id="TDD10304.1"/>
    </source>
</evidence>
<dbReference type="EMBL" id="SMKO01000013">
    <property type="protein sequence ID" value="TDD10304.1"/>
    <property type="molecule type" value="Genomic_DNA"/>
</dbReference>
<keyword evidence="1" id="KW-0732">Signal</keyword>
<name>A0A4R4W432_9ACTN</name>
<dbReference type="AlphaFoldDB" id="A0A4R4W432"/>
<dbReference type="PROSITE" id="PS51318">
    <property type="entry name" value="TAT"/>
    <property type="match status" value="1"/>
</dbReference>
<feature type="signal peptide" evidence="1">
    <location>
        <begin position="1"/>
        <end position="30"/>
    </location>
</feature>
<dbReference type="RefSeq" id="WP_132593744.1">
    <property type="nucleotide sequence ID" value="NZ_SMKO01000013.1"/>
</dbReference>
<proteinExistence type="predicted"/>
<gene>
    <name evidence="2" type="ORF">E1292_08160</name>
</gene>
<protein>
    <submittedName>
        <fullName evidence="2">Urea ABC transporter</fullName>
    </submittedName>
</protein>
<feature type="chain" id="PRO_5020670380" evidence="1">
    <location>
        <begin position="31"/>
        <end position="414"/>
    </location>
</feature>